<dbReference type="GO" id="GO:0006935">
    <property type="term" value="P:chemotaxis"/>
    <property type="evidence" value="ECO:0007669"/>
    <property type="project" value="InterPro"/>
</dbReference>
<dbReference type="SMART" id="SM00304">
    <property type="entry name" value="HAMP"/>
    <property type="match status" value="1"/>
</dbReference>
<dbReference type="Proteomes" id="UP000199766">
    <property type="component" value="Unassembled WGS sequence"/>
</dbReference>
<feature type="coiled-coil region" evidence="5">
    <location>
        <begin position="79"/>
        <end position="106"/>
    </location>
</feature>
<evidence type="ECO:0000256" key="3">
    <source>
        <dbReference type="ARBA" id="ARBA00029447"/>
    </source>
</evidence>
<feature type="compositionally biased region" description="Low complexity" evidence="6">
    <location>
        <begin position="523"/>
        <end position="548"/>
    </location>
</feature>
<dbReference type="InterPro" id="IPR003660">
    <property type="entry name" value="HAMP_dom"/>
</dbReference>
<dbReference type="InterPro" id="IPR047347">
    <property type="entry name" value="YvaQ-like_sensor"/>
</dbReference>
<protein>
    <submittedName>
        <fullName evidence="10">Methyl-accepting chemotaxis protein-1, serine sensor receptor</fullName>
    </submittedName>
</protein>
<name>A0A1H9I956_9BURK</name>
<reference evidence="10 11" key="1">
    <citation type="submission" date="2016-10" db="EMBL/GenBank/DDBJ databases">
        <authorList>
            <person name="de Groot N.N."/>
        </authorList>
    </citation>
    <scope>NUCLEOTIDE SEQUENCE [LARGE SCALE GENOMIC DNA]</scope>
    <source>
        <strain evidence="10 11">ATCC 35958</strain>
    </source>
</reference>
<dbReference type="STRING" id="180197.SAMN02982919_01054"/>
<sequence length="585" mass="62086">MGNWKISTRLSGAFGLIVVLLLILAGASLLKMKDMSDASDDLATNWLPSISSVKTMNLLHSDLRLLMMEHMINSDKNSISKIESAIQEQIKEIEKTQKVYEALITEPEEKIAFKSYLEKWQKLQAIEKRALQLSSQGLDDDTKIALERESKPMFDSMGNDLDKLVKVNEKGSEDSAKKSNAAYKTAHLQIIVLVIVALGATVALSLFIIRSITTPLNYAVEAVRHIAQGDLSRPIEVRNHDELGTLLSTMSEMQTSLIGVVSSVRTGSESVATASAEIAQGNQDLSSRTENQASALEQTASSMEHLGSTVRQNADNARQANQLAQQASSVAAEGGDVVGQVVETMKEINTSSQKIADIISVIDGIAFQTNILALNAAVEAARAGEQGRGFAVVASEVRALAGRSAAAAKEIKTLIDASVDRVGQGTLLVDKAGQTMSKVVSSIQQVTDIMGEISAASTEQSAGVIEIGQAVTQMDQATQQNAALVEEMAAAASSLKVQAQELVQTVSVFQLGGNGQRSKVQQRPPAAASPATRPTVRHASALPAATAARPSVSTTPPPRKTAAALPPPAAPRTTTAQNDGDWESF</sequence>
<dbReference type="Pfam" id="PF12729">
    <property type="entry name" value="4HB_MCP_1"/>
    <property type="match status" value="1"/>
</dbReference>
<dbReference type="InterPro" id="IPR024478">
    <property type="entry name" value="HlyB_4HB_MCP"/>
</dbReference>
<feature type="region of interest" description="Disordered" evidence="6">
    <location>
        <begin position="513"/>
        <end position="585"/>
    </location>
</feature>
<gene>
    <name evidence="10" type="ORF">SAMN02982919_01054</name>
</gene>
<dbReference type="EMBL" id="FOGD01000002">
    <property type="protein sequence ID" value="SEQ71086.1"/>
    <property type="molecule type" value="Genomic_DNA"/>
</dbReference>
<dbReference type="PROSITE" id="PS50111">
    <property type="entry name" value="CHEMOTAXIS_TRANSDUC_2"/>
    <property type="match status" value="1"/>
</dbReference>
<dbReference type="InterPro" id="IPR004089">
    <property type="entry name" value="MCPsignal_dom"/>
</dbReference>
<dbReference type="AlphaFoldDB" id="A0A1H9I956"/>
<dbReference type="SMART" id="SM00283">
    <property type="entry name" value="MA"/>
    <property type="match status" value="1"/>
</dbReference>
<feature type="region of interest" description="Disordered" evidence="6">
    <location>
        <begin position="281"/>
        <end position="300"/>
    </location>
</feature>
<dbReference type="GO" id="GO:0007165">
    <property type="term" value="P:signal transduction"/>
    <property type="evidence" value="ECO:0007669"/>
    <property type="project" value="UniProtKB-KW"/>
</dbReference>
<keyword evidence="2" id="KW-0488">Methylation</keyword>
<dbReference type="Gene3D" id="1.10.287.950">
    <property type="entry name" value="Methyl-accepting chemotaxis protein"/>
    <property type="match status" value="1"/>
</dbReference>
<dbReference type="RefSeq" id="WP_091453935.1">
    <property type="nucleotide sequence ID" value="NZ_FOGD01000002.1"/>
</dbReference>
<keyword evidence="11" id="KW-1185">Reference proteome</keyword>
<dbReference type="PROSITE" id="PS50885">
    <property type="entry name" value="HAMP"/>
    <property type="match status" value="1"/>
</dbReference>
<dbReference type="PANTHER" id="PTHR43531:SF14">
    <property type="entry name" value="METHYL-ACCEPTING CHEMOTAXIS PROTEIN I-RELATED"/>
    <property type="match status" value="1"/>
</dbReference>
<dbReference type="CDD" id="cd19411">
    <property type="entry name" value="MCP2201-like_sensor"/>
    <property type="match status" value="1"/>
</dbReference>
<dbReference type="PRINTS" id="PR00260">
    <property type="entry name" value="CHEMTRNSDUCR"/>
</dbReference>
<dbReference type="GO" id="GO:0004888">
    <property type="term" value="F:transmembrane signaling receptor activity"/>
    <property type="evidence" value="ECO:0007669"/>
    <property type="project" value="InterPro"/>
</dbReference>
<evidence type="ECO:0000256" key="7">
    <source>
        <dbReference type="SAM" id="Phobius"/>
    </source>
</evidence>
<feature type="transmembrane region" description="Helical" evidence="7">
    <location>
        <begin position="186"/>
        <end position="209"/>
    </location>
</feature>
<dbReference type="OrthoDB" id="9763018at2"/>
<dbReference type="InterPro" id="IPR051310">
    <property type="entry name" value="MCP_chemotaxis"/>
</dbReference>
<keyword evidence="7" id="KW-0472">Membrane</keyword>
<comment type="similarity">
    <text evidence="3">Belongs to the methyl-accepting chemotaxis (MCP) protein family.</text>
</comment>
<evidence type="ECO:0000313" key="10">
    <source>
        <dbReference type="EMBL" id="SEQ71086.1"/>
    </source>
</evidence>
<dbReference type="InterPro" id="IPR004090">
    <property type="entry name" value="Chemotax_Me-accpt_rcpt"/>
</dbReference>
<feature type="domain" description="Methyl-accepting transducer" evidence="8">
    <location>
        <begin position="267"/>
        <end position="496"/>
    </location>
</feature>
<dbReference type="PANTHER" id="PTHR43531">
    <property type="entry name" value="PROTEIN ICFG"/>
    <property type="match status" value="1"/>
</dbReference>
<feature type="transmembrane region" description="Helical" evidence="7">
    <location>
        <begin position="12"/>
        <end position="30"/>
    </location>
</feature>
<evidence type="ECO:0000256" key="5">
    <source>
        <dbReference type="SAM" id="Coils"/>
    </source>
</evidence>
<dbReference type="CDD" id="cd06225">
    <property type="entry name" value="HAMP"/>
    <property type="match status" value="1"/>
</dbReference>
<feature type="compositionally biased region" description="Pro residues" evidence="6">
    <location>
        <begin position="555"/>
        <end position="570"/>
    </location>
</feature>
<evidence type="ECO:0000313" key="11">
    <source>
        <dbReference type="Proteomes" id="UP000199766"/>
    </source>
</evidence>
<organism evidence="10 11">
    <name type="scientific">Giesbergeria anulus</name>
    <dbReference type="NCBI Taxonomy" id="180197"/>
    <lineage>
        <taxon>Bacteria</taxon>
        <taxon>Pseudomonadati</taxon>
        <taxon>Pseudomonadota</taxon>
        <taxon>Betaproteobacteria</taxon>
        <taxon>Burkholderiales</taxon>
        <taxon>Comamonadaceae</taxon>
        <taxon>Giesbergeria</taxon>
    </lineage>
</organism>
<keyword evidence="7" id="KW-1133">Transmembrane helix</keyword>
<evidence type="ECO:0000259" key="8">
    <source>
        <dbReference type="PROSITE" id="PS50111"/>
    </source>
</evidence>
<dbReference type="SUPFAM" id="SSF58104">
    <property type="entry name" value="Methyl-accepting chemotaxis protein (MCP) signaling domain"/>
    <property type="match status" value="1"/>
</dbReference>
<dbReference type="Pfam" id="PF00672">
    <property type="entry name" value="HAMP"/>
    <property type="match status" value="1"/>
</dbReference>
<evidence type="ECO:0000256" key="1">
    <source>
        <dbReference type="ARBA" id="ARBA00004370"/>
    </source>
</evidence>
<evidence type="ECO:0000256" key="6">
    <source>
        <dbReference type="SAM" id="MobiDB-lite"/>
    </source>
</evidence>
<evidence type="ECO:0000256" key="2">
    <source>
        <dbReference type="ARBA" id="ARBA00022481"/>
    </source>
</evidence>
<comment type="subcellular location">
    <subcellularLocation>
        <location evidence="1">Membrane</location>
    </subcellularLocation>
</comment>
<keyword evidence="7" id="KW-0812">Transmembrane</keyword>
<keyword evidence="4" id="KW-0807">Transducer</keyword>
<proteinExistence type="inferred from homology"/>
<feature type="domain" description="HAMP" evidence="9">
    <location>
        <begin position="210"/>
        <end position="262"/>
    </location>
</feature>
<dbReference type="FunFam" id="1.10.287.950:FF:000001">
    <property type="entry name" value="Methyl-accepting chemotaxis sensory transducer"/>
    <property type="match status" value="1"/>
</dbReference>
<evidence type="ECO:0000256" key="4">
    <source>
        <dbReference type="PROSITE-ProRule" id="PRU00284"/>
    </source>
</evidence>
<dbReference type="GO" id="GO:0005886">
    <property type="term" value="C:plasma membrane"/>
    <property type="evidence" value="ECO:0007669"/>
    <property type="project" value="TreeGrafter"/>
</dbReference>
<keyword evidence="5" id="KW-0175">Coiled coil</keyword>
<feature type="coiled-coil region" evidence="5">
    <location>
        <begin position="467"/>
        <end position="494"/>
    </location>
</feature>
<evidence type="ECO:0000259" key="9">
    <source>
        <dbReference type="PROSITE" id="PS50885"/>
    </source>
</evidence>
<dbReference type="Pfam" id="PF00015">
    <property type="entry name" value="MCPsignal"/>
    <property type="match status" value="1"/>
</dbReference>
<keyword evidence="10" id="KW-0675">Receptor</keyword>
<dbReference type="CDD" id="cd11386">
    <property type="entry name" value="MCP_signal"/>
    <property type="match status" value="1"/>
</dbReference>
<accession>A0A1H9I956</accession>